<accession>A0ABN7P3J9</accession>
<protein>
    <submittedName>
        <fullName evidence="1">Uncharacterized protein</fullName>
    </submittedName>
</protein>
<comment type="caution">
    <text evidence="1">The sequence shown here is derived from an EMBL/GenBank/DDBJ whole genome shotgun (WGS) entry which is preliminary data.</text>
</comment>
<reference evidence="1" key="1">
    <citation type="submission" date="2021-03" db="EMBL/GenBank/DDBJ databases">
        <authorList>
            <person name="Tran Van P."/>
        </authorList>
    </citation>
    <scope>NUCLEOTIDE SEQUENCE</scope>
</reference>
<gene>
    <name evidence="1" type="ORF">TPAB3V08_LOCUS9404</name>
</gene>
<evidence type="ECO:0000313" key="2">
    <source>
        <dbReference type="Proteomes" id="UP001153148"/>
    </source>
</evidence>
<organism evidence="1 2">
    <name type="scientific">Timema podura</name>
    <name type="common">Walking stick</name>
    <dbReference type="NCBI Taxonomy" id="61482"/>
    <lineage>
        <taxon>Eukaryota</taxon>
        <taxon>Metazoa</taxon>
        <taxon>Ecdysozoa</taxon>
        <taxon>Arthropoda</taxon>
        <taxon>Hexapoda</taxon>
        <taxon>Insecta</taxon>
        <taxon>Pterygota</taxon>
        <taxon>Neoptera</taxon>
        <taxon>Polyneoptera</taxon>
        <taxon>Phasmatodea</taxon>
        <taxon>Timematodea</taxon>
        <taxon>Timematoidea</taxon>
        <taxon>Timematidae</taxon>
        <taxon>Timema</taxon>
    </lineage>
</organism>
<evidence type="ECO:0000313" key="1">
    <source>
        <dbReference type="EMBL" id="CAG2062453.1"/>
    </source>
</evidence>
<sequence>MDAVWMKGNEEAWRDEDNKVDTTQMTLKPQGQKMSKLTTLAMEEVESVSTTTLVPGTRGMGAILFLVRRNFFFFRTLVMRAGPLFFLPATTEWELSPRNATQHS</sequence>
<name>A0ABN7P3J9_TIMPD</name>
<proteinExistence type="predicted"/>
<keyword evidence="2" id="KW-1185">Reference proteome</keyword>
<dbReference type="Proteomes" id="UP001153148">
    <property type="component" value="Unassembled WGS sequence"/>
</dbReference>
<dbReference type="EMBL" id="CAJPIN010020414">
    <property type="protein sequence ID" value="CAG2062453.1"/>
    <property type="molecule type" value="Genomic_DNA"/>
</dbReference>